<dbReference type="Pfam" id="PF01473">
    <property type="entry name" value="Choline_bind_1"/>
    <property type="match status" value="3"/>
</dbReference>
<feature type="repeat" description="Cell wall-binding" evidence="2">
    <location>
        <begin position="356"/>
        <end position="375"/>
    </location>
</feature>
<dbReference type="PATRIC" id="fig|1401079.3.peg.207"/>
<dbReference type="EMBL" id="JALU01000003">
    <property type="protein sequence ID" value="EUC58175.1"/>
    <property type="molecule type" value="Genomic_DNA"/>
</dbReference>
<dbReference type="InterPro" id="IPR038765">
    <property type="entry name" value="Papain-like_cys_pep_sf"/>
</dbReference>
<dbReference type="PROSITE" id="PS51170">
    <property type="entry name" value="CW"/>
    <property type="match status" value="5"/>
</dbReference>
<dbReference type="InterPro" id="IPR018337">
    <property type="entry name" value="Cell_wall/Cho-bd_repeat"/>
</dbReference>
<evidence type="ECO:0000313" key="7">
    <source>
        <dbReference type="Proteomes" id="UP000022645"/>
    </source>
</evidence>
<feature type="compositionally biased region" description="Polar residues" evidence="3">
    <location>
        <begin position="53"/>
        <end position="80"/>
    </location>
</feature>
<keyword evidence="4" id="KW-1133">Transmembrane helix</keyword>
<feature type="repeat" description="Cell wall-binding" evidence="2">
    <location>
        <begin position="336"/>
        <end position="355"/>
    </location>
</feature>
<dbReference type="Gene3D" id="3.90.1720.10">
    <property type="entry name" value="endopeptidase domain like (from Nostoc punctiforme)"/>
    <property type="match status" value="1"/>
</dbReference>
<evidence type="ECO:0000256" key="2">
    <source>
        <dbReference type="PROSITE-ProRule" id="PRU00591"/>
    </source>
</evidence>
<protein>
    <submittedName>
        <fullName evidence="6">Cell wall-binding repeat protein</fullName>
    </submittedName>
</protein>
<dbReference type="SUPFAM" id="SSF69360">
    <property type="entry name" value="Cell wall binding repeat"/>
    <property type="match status" value="3"/>
</dbReference>
<dbReference type="Pfam" id="PF19127">
    <property type="entry name" value="Choline_bind_3"/>
    <property type="match status" value="4"/>
</dbReference>
<dbReference type="Gene3D" id="2.10.270.10">
    <property type="entry name" value="Cholin Binding"/>
    <property type="match status" value="6"/>
</dbReference>
<dbReference type="Pfam" id="PF05257">
    <property type="entry name" value="CHAP"/>
    <property type="match status" value="1"/>
</dbReference>
<comment type="caution">
    <text evidence="6">The sequence shown here is derived from an EMBL/GenBank/DDBJ whole genome shotgun (WGS) entry which is preliminary data.</text>
</comment>
<gene>
    <name evidence="6" type="ORF">HMPREF0581_0240</name>
</gene>
<feature type="repeat" description="Cell wall-binding" evidence="2">
    <location>
        <begin position="166"/>
        <end position="185"/>
    </location>
</feature>
<keyword evidence="4" id="KW-0812">Transmembrane</keyword>
<feature type="repeat" description="Cell wall-binding" evidence="2">
    <location>
        <begin position="230"/>
        <end position="249"/>
    </location>
</feature>
<keyword evidence="1" id="KW-0677">Repeat</keyword>
<evidence type="ECO:0000313" key="6">
    <source>
        <dbReference type="EMBL" id="EUC58175.1"/>
    </source>
</evidence>
<sequence length="564" mass="63461">MSDIANNVVRSNKHWCHIALTFMCMLMLILSFCLVVNAENGETNTEEVAGNETAVQSEQSENVSEPQNETNSEEATQATDYSHETRSAAYAAGNEAVSETPVAGAWKKEVGGWRFYNKSGAIQRGFCYIEGKKYYFGPNDGLMKTGWQIINRSYYYFGAAGDGAMKTGWEKIGGYWYHFETNGAMSYGLTDVGSSTYYFGESTDGAMKISWQLLYNCYYYFGGANDGAMKQGWQYIGGYWYHFGETGYMETGVQTIAGKNYYFGSADDGAMKTGWQKIRAAWLYLGDTDDGAAKTGWQQVGGCWYYFDKYGIMKTGMQSIAGSLYYLGGANEGIMRTGWQQIESKWYYFNGSGAAETGWQQIGGYWYYFENNHILVSDAVKQIDGHTYVFNADGVMQANEFTFKGKRYFADASGAVIEINEINDVIKYGLKFLGENGNRFNDWYYNGNTKYRSLAWCNTFVSYVMSKCGINFKSTAYVPHAEQWMHSNYKWVDYKDAKAGDVIIFCWSGKGNNSGSGNRDHIGFLISRNPDGTFTTLEGNTSGGIVAIRTRYAKNIRNIFNPRR</sequence>
<dbReference type="InterPro" id="IPR007921">
    <property type="entry name" value="CHAP_dom"/>
</dbReference>
<reference evidence="6 7" key="1">
    <citation type="submission" date="2014-01" db="EMBL/GenBank/DDBJ databases">
        <authorList>
            <person name="Durkin A.S."/>
            <person name="McCorrison J."/>
            <person name="Torralba M."/>
            <person name="Gillis M."/>
            <person name="Haft D.H."/>
            <person name="Methe B."/>
            <person name="Sutton G."/>
            <person name="Nelson K.E."/>
        </authorList>
    </citation>
    <scope>NUCLEOTIDE SEQUENCE [LARGE SCALE GENOMIC DNA]</scope>
    <source>
        <strain evidence="6 7">ATCC 33093</strain>
    </source>
</reference>
<feature type="repeat" description="Cell wall-binding" evidence="2">
    <location>
        <begin position="294"/>
        <end position="313"/>
    </location>
</feature>
<name>X8J826_9FIRM</name>
<feature type="transmembrane region" description="Helical" evidence="4">
    <location>
        <begin position="15"/>
        <end position="38"/>
    </location>
</feature>
<dbReference type="RefSeq" id="WP_051426869.1">
    <property type="nucleotide sequence ID" value="NZ_JALU01000003.1"/>
</dbReference>
<dbReference type="SUPFAM" id="SSF54001">
    <property type="entry name" value="Cysteine proteinases"/>
    <property type="match status" value="1"/>
</dbReference>
<evidence type="ECO:0000256" key="3">
    <source>
        <dbReference type="SAM" id="MobiDB-lite"/>
    </source>
</evidence>
<accession>X8J826</accession>
<evidence type="ECO:0000256" key="1">
    <source>
        <dbReference type="ARBA" id="ARBA00022737"/>
    </source>
</evidence>
<feature type="region of interest" description="Disordered" evidence="3">
    <location>
        <begin position="45"/>
        <end position="81"/>
    </location>
</feature>
<proteinExistence type="predicted"/>
<keyword evidence="4" id="KW-0472">Membrane</keyword>
<evidence type="ECO:0000259" key="5">
    <source>
        <dbReference type="Pfam" id="PF05257"/>
    </source>
</evidence>
<dbReference type="AlphaFoldDB" id="X8J826"/>
<organism evidence="6 7">
    <name type="scientific">Mogibacterium timidum ATCC 33093</name>
    <dbReference type="NCBI Taxonomy" id="1401079"/>
    <lineage>
        <taxon>Bacteria</taxon>
        <taxon>Bacillati</taxon>
        <taxon>Bacillota</taxon>
        <taxon>Clostridia</taxon>
        <taxon>Peptostreptococcales</taxon>
        <taxon>Anaerovoracaceae</taxon>
        <taxon>Mogibacterium</taxon>
    </lineage>
</organism>
<evidence type="ECO:0000256" key="4">
    <source>
        <dbReference type="SAM" id="Phobius"/>
    </source>
</evidence>
<feature type="domain" description="Peptidase C51" evidence="5">
    <location>
        <begin position="451"/>
        <end position="540"/>
    </location>
</feature>
<dbReference type="Proteomes" id="UP000022645">
    <property type="component" value="Unassembled WGS sequence"/>
</dbReference>